<keyword evidence="4" id="KW-0472">Membrane</keyword>
<evidence type="ECO:0000256" key="5">
    <source>
        <dbReference type="SAM" id="Coils"/>
    </source>
</evidence>
<dbReference type="Proteomes" id="UP001318860">
    <property type="component" value="Unassembled WGS sequence"/>
</dbReference>
<evidence type="ECO:0000256" key="3">
    <source>
        <dbReference type="ARBA" id="ARBA00022989"/>
    </source>
</evidence>
<protein>
    <recommendedName>
        <fullName evidence="6">GTD-binding domain-containing protein</fullName>
    </recommendedName>
</protein>
<evidence type="ECO:0000259" key="6">
    <source>
        <dbReference type="PROSITE" id="PS51775"/>
    </source>
</evidence>
<sequence length="540" mass="61288">MESGNSPPSTSLMKCCDCNCTSLTMKRSLSGTYLRTVKRKYDEFEEENQFTIPGFIVPQNARIEIGNECMALRETVSSQQQTIQDLISELEEERNAASSAANETMSMILRLQRDKAEIQMEARQFKRFAEEKMAHDQQETFALEDLLYKREQAIQSLTCAVQAYKHRMMSYGLTEAEADGDQDGGGNFQFLPYEYPPLKCNSNESLAYPDGEDGPDIEKYAAGETPRSRDLIKDLEYRINQLEKSPRAVQPDGEFISAKNVIEKVIVGHSPRTPRHLRKFSTDSTPSPFAMVKEMGPEFARDSPKFGGSFKKTEFSYIEENSNLRKIDNASEVGDDLSDRIYTIDSVYQGASFNGLVDSKASVGIGGDECMETPRESLYHSDVRDIEIQKLYARLHALEADRESMRQAIVSIGTDKAQLVLLKEIAQNLCKEMPLGKRMPVRKQSVIGKIFFMSVFKVHVWFISQQCRLANAFRPWSSCGTVEMYTQYKHVKPIWSALYPSICEAYDHRHRCVHCVRLLNNLFQSLLDMTVSCIPSCCGD</sequence>
<dbReference type="PROSITE" id="PS51775">
    <property type="entry name" value="GTD_BINDING"/>
    <property type="match status" value="1"/>
</dbReference>
<evidence type="ECO:0000256" key="4">
    <source>
        <dbReference type="ARBA" id="ARBA00023136"/>
    </source>
</evidence>
<comment type="caution">
    <text evidence="7">The sequence shown here is derived from an EMBL/GenBank/DDBJ whole genome shotgun (WGS) entry which is preliminary data.</text>
</comment>
<accession>A0ABR0VCI2</accession>
<dbReference type="EMBL" id="JABTTQ020001348">
    <property type="protein sequence ID" value="KAK6131620.1"/>
    <property type="molecule type" value="Genomic_DNA"/>
</dbReference>
<dbReference type="PANTHER" id="PTHR31422:SF0">
    <property type="entry name" value="MYOSIN-BINDING PROTEIN 7"/>
    <property type="match status" value="1"/>
</dbReference>
<evidence type="ECO:0000256" key="1">
    <source>
        <dbReference type="ARBA" id="ARBA00004370"/>
    </source>
</evidence>
<dbReference type="Pfam" id="PF04576">
    <property type="entry name" value="Zein-binding"/>
    <property type="match status" value="1"/>
</dbReference>
<dbReference type="PANTHER" id="PTHR31422">
    <property type="entry name" value="BNAANNG28530D PROTEIN"/>
    <property type="match status" value="1"/>
</dbReference>
<gene>
    <name evidence="7" type="ORF">DH2020_034634</name>
</gene>
<proteinExistence type="predicted"/>
<keyword evidence="5" id="KW-0175">Coiled coil</keyword>
<keyword evidence="3" id="KW-1133">Transmembrane helix</keyword>
<evidence type="ECO:0000313" key="8">
    <source>
        <dbReference type="Proteomes" id="UP001318860"/>
    </source>
</evidence>
<organism evidence="7 8">
    <name type="scientific">Rehmannia glutinosa</name>
    <name type="common">Chinese foxglove</name>
    <dbReference type="NCBI Taxonomy" id="99300"/>
    <lineage>
        <taxon>Eukaryota</taxon>
        <taxon>Viridiplantae</taxon>
        <taxon>Streptophyta</taxon>
        <taxon>Embryophyta</taxon>
        <taxon>Tracheophyta</taxon>
        <taxon>Spermatophyta</taxon>
        <taxon>Magnoliopsida</taxon>
        <taxon>eudicotyledons</taxon>
        <taxon>Gunneridae</taxon>
        <taxon>Pentapetalae</taxon>
        <taxon>asterids</taxon>
        <taxon>lamiids</taxon>
        <taxon>Lamiales</taxon>
        <taxon>Orobanchaceae</taxon>
        <taxon>Rehmannieae</taxon>
        <taxon>Rehmannia</taxon>
    </lineage>
</organism>
<evidence type="ECO:0000313" key="7">
    <source>
        <dbReference type="EMBL" id="KAK6131620.1"/>
    </source>
</evidence>
<name>A0ABR0VCI2_REHGL</name>
<feature type="coiled-coil region" evidence="5">
    <location>
        <begin position="73"/>
        <end position="107"/>
    </location>
</feature>
<feature type="domain" description="GTD-binding" evidence="6">
    <location>
        <begin position="67"/>
        <end position="165"/>
    </location>
</feature>
<dbReference type="InterPro" id="IPR007656">
    <property type="entry name" value="GTD-bd"/>
</dbReference>
<reference evidence="7 8" key="1">
    <citation type="journal article" date="2021" name="Comput. Struct. Biotechnol. J.">
        <title>De novo genome assembly of the potent medicinal plant Rehmannia glutinosa using nanopore technology.</title>
        <authorList>
            <person name="Ma L."/>
            <person name="Dong C."/>
            <person name="Song C."/>
            <person name="Wang X."/>
            <person name="Zheng X."/>
            <person name="Niu Y."/>
            <person name="Chen S."/>
            <person name="Feng W."/>
        </authorList>
    </citation>
    <scope>NUCLEOTIDE SEQUENCE [LARGE SCALE GENOMIC DNA]</scope>
    <source>
        <strain evidence="7">DH-2019</strain>
    </source>
</reference>
<evidence type="ECO:0000256" key="2">
    <source>
        <dbReference type="ARBA" id="ARBA00022692"/>
    </source>
</evidence>
<keyword evidence="2" id="KW-0812">Transmembrane</keyword>
<comment type="subcellular location">
    <subcellularLocation>
        <location evidence="1">Membrane</location>
    </subcellularLocation>
</comment>
<keyword evidence="8" id="KW-1185">Reference proteome</keyword>